<keyword evidence="5" id="KW-0238">DNA-binding</keyword>
<evidence type="ECO:0000256" key="6">
    <source>
        <dbReference type="ARBA" id="ARBA00023163"/>
    </source>
</evidence>
<dbReference type="Gene3D" id="3.40.640.10">
    <property type="entry name" value="Type I PLP-dependent aspartate aminotransferase-like (Major domain)"/>
    <property type="match status" value="1"/>
</dbReference>
<dbReference type="InterPro" id="IPR051446">
    <property type="entry name" value="HTH_trans_reg/aminotransferase"/>
</dbReference>
<dbReference type="InterPro" id="IPR015422">
    <property type="entry name" value="PyrdxlP-dep_Trfase_small"/>
</dbReference>
<evidence type="ECO:0000256" key="1">
    <source>
        <dbReference type="ARBA" id="ARBA00005384"/>
    </source>
</evidence>
<reference evidence="8 9" key="1">
    <citation type="submission" date="2023-01" db="EMBL/GenBank/DDBJ databases">
        <title>Novel species of the genus Vogesella isolated from rivers.</title>
        <authorList>
            <person name="Lu H."/>
        </authorList>
    </citation>
    <scope>NUCLEOTIDE SEQUENCE [LARGE SCALE GENOMIC DNA]</scope>
    <source>
        <strain evidence="8 9">DC21W</strain>
    </source>
</reference>
<name>A0ABT5J342_9NEIS</name>
<keyword evidence="9" id="KW-1185">Reference proteome</keyword>
<evidence type="ECO:0000313" key="9">
    <source>
        <dbReference type="Proteomes" id="UP001219956"/>
    </source>
</evidence>
<dbReference type="InterPro" id="IPR015421">
    <property type="entry name" value="PyrdxlP-dep_Trfase_major"/>
</dbReference>
<dbReference type="EMBL" id="JAQQLF010000032">
    <property type="protein sequence ID" value="MDC7719117.1"/>
    <property type="molecule type" value="Genomic_DNA"/>
</dbReference>
<proteinExistence type="inferred from homology"/>
<evidence type="ECO:0000313" key="8">
    <source>
        <dbReference type="EMBL" id="MDC7719117.1"/>
    </source>
</evidence>
<dbReference type="Pfam" id="PF00392">
    <property type="entry name" value="GntR"/>
    <property type="match status" value="1"/>
</dbReference>
<keyword evidence="6" id="KW-0804">Transcription</keyword>
<dbReference type="InterPro" id="IPR036390">
    <property type="entry name" value="WH_DNA-bd_sf"/>
</dbReference>
<dbReference type="Gene3D" id="3.90.1150.10">
    <property type="entry name" value="Aspartate Aminotransferase, domain 1"/>
    <property type="match status" value="1"/>
</dbReference>
<keyword evidence="8" id="KW-0032">Aminotransferase</keyword>
<dbReference type="InterPro" id="IPR004839">
    <property type="entry name" value="Aminotransferase_I/II_large"/>
</dbReference>
<dbReference type="PANTHER" id="PTHR46577">
    <property type="entry name" value="HTH-TYPE TRANSCRIPTIONAL REGULATORY PROTEIN GABR"/>
    <property type="match status" value="1"/>
</dbReference>
<gene>
    <name evidence="8" type="ORF">PQU95_18095</name>
</gene>
<dbReference type="CDD" id="cd00609">
    <property type="entry name" value="AAT_like"/>
    <property type="match status" value="1"/>
</dbReference>
<accession>A0ABT5J342</accession>
<dbReference type="RefSeq" id="WP_272753301.1">
    <property type="nucleotide sequence ID" value="NZ_JAQQLF010000032.1"/>
</dbReference>
<evidence type="ECO:0000259" key="7">
    <source>
        <dbReference type="PROSITE" id="PS50949"/>
    </source>
</evidence>
<protein>
    <recommendedName>
        <fullName evidence="2">Putative 8-amino-7-oxononanoate synthase</fullName>
    </recommendedName>
</protein>
<dbReference type="InterPro" id="IPR000524">
    <property type="entry name" value="Tscrpt_reg_HTH_GntR"/>
</dbReference>
<keyword evidence="8" id="KW-0808">Transferase</keyword>
<sequence>MTDTAHPAVYQRIAANLLQQLDSGHYAPGSRLPSVRALAAEHDVNVLTALAAYRHLEQQQRVVARPRAGYFAALQPHPAPGSGQASPLPAAAALVDLKSRMSTLLQLGDERIRWQLHMAEASPTLYPSAELARRLQSTLTRQPGLIGAHLPGDIQRRLCHGLQRIASERGLSLPADGILPCHGITEGISLALRYLTRPGDTVAVETPVYFGLLQTLQGLGLKALEIPCTPDSGLSLEALEFALRHGPAVKCLVCVPHFQNPTGALMPDEHKKRLLQLASQYGLTLIEDDVFGDLYYGSERPTPMKAWDRHDQVIYCASFTKSYAPSLRLGWVAAGRHHAALAQLQASSTLTVSPLLQAVLADVLDSGDYQRTSARIRQQLASQMHATADAVMRHFPKGTRIRKPQGGMLLWVECPPQSDTTALLQAALADGISFAPGMAFSAEPRFGHCLRINCGQPFTPALEAAITTLGQRLATQLLQAR</sequence>
<keyword evidence="3" id="KW-0663">Pyridoxal phosphate</keyword>
<dbReference type="SUPFAM" id="SSF46785">
    <property type="entry name" value="Winged helix' DNA-binding domain"/>
    <property type="match status" value="1"/>
</dbReference>
<dbReference type="GO" id="GO:0008483">
    <property type="term" value="F:transaminase activity"/>
    <property type="evidence" value="ECO:0007669"/>
    <property type="project" value="UniProtKB-KW"/>
</dbReference>
<organism evidence="8 9">
    <name type="scientific">Vogesella aquatica</name>
    <dbReference type="NCBI Taxonomy" id="2984206"/>
    <lineage>
        <taxon>Bacteria</taxon>
        <taxon>Pseudomonadati</taxon>
        <taxon>Pseudomonadota</taxon>
        <taxon>Betaproteobacteria</taxon>
        <taxon>Neisseriales</taxon>
        <taxon>Chromobacteriaceae</taxon>
        <taxon>Vogesella</taxon>
    </lineage>
</organism>
<evidence type="ECO:0000256" key="4">
    <source>
        <dbReference type="ARBA" id="ARBA00023015"/>
    </source>
</evidence>
<dbReference type="Gene3D" id="1.10.10.10">
    <property type="entry name" value="Winged helix-like DNA-binding domain superfamily/Winged helix DNA-binding domain"/>
    <property type="match status" value="1"/>
</dbReference>
<comment type="similarity">
    <text evidence="1">In the C-terminal section; belongs to the class-I pyridoxal-phosphate-dependent aminotransferase family.</text>
</comment>
<evidence type="ECO:0000256" key="5">
    <source>
        <dbReference type="ARBA" id="ARBA00023125"/>
    </source>
</evidence>
<dbReference type="InterPro" id="IPR036388">
    <property type="entry name" value="WH-like_DNA-bd_sf"/>
</dbReference>
<dbReference type="PANTHER" id="PTHR46577:SF2">
    <property type="entry name" value="TRANSCRIPTIONAL REGULATORY PROTEIN"/>
    <property type="match status" value="1"/>
</dbReference>
<dbReference type="SMART" id="SM00345">
    <property type="entry name" value="HTH_GNTR"/>
    <property type="match status" value="1"/>
</dbReference>
<dbReference type="Proteomes" id="UP001219956">
    <property type="component" value="Unassembled WGS sequence"/>
</dbReference>
<keyword evidence="4" id="KW-0805">Transcription regulation</keyword>
<dbReference type="InterPro" id="IPR015424">
    <property type="entry name" value="PyrdxlP-dep_Trfase"/>
</dbReference>
<evidence type="ECO:0000256" key="2">
    <source>
        <dbReference type="ARBA" id="ARBA00021531"/>
    </source>
</evidence>
<dbReference type="SUPFAM" id="SSF53383">
    <property type="entry name" value="PLP-dependent transferases"/>
    <property type="match status" value="1"/>
</dbReference>
<evidence type="ECO:0000256" key="3">
    <source>
        <dbReference type="ARBA" id="ARBA00022898"/>
    </source>
</evidence>
<comment type="caution">
    <text evidence="8">The sequence shown here is derived from an EMBL/GenBank/DDBJ whole genome shotgun (WGS) entry which is preliminary data.</text>
</comment>
<dbReference type="CDD" id="cd07377">
    <property type="entry name" value="WHTH_GntR"/>
    <property type="match status" value="1"/>
</dbReference>
<dbReference type="Pfam" id="PF00155">
    <property type="entry name" value="Aminotran_1_2"/>
    <property type="match status" value="1"/>
</dbReference>
<feature type="domain" description="HTH gntR-type" evidence="7">
    <location>
        <begin position="7"/>
        <end position="75"/>
    </location>
</feature>
<dbReference type="PROSITE" id="PS50949">
    <property type="entry name" value="HTH_GNTR"/>
    <property type="match status" value="1"/>
</dbReference>